<accession>W6ZFV2</accession>
<dbReference type="KEGG" id="bor:COCMIDRAFT_23288"/>
<evidence type="ECO:0000313" key="3">
    <source>
        <dbReference type="EMBL" id="EUC48910.1"/>
    </source>
</evidence>
<evidence type="ECO:0000256" key="1">
    <source>
        <dbReference type="SAM" id="MobiDB-lite"/>
    </source>
</evidence>
<sequence>MATDVFWRGGGARRYDLAVRRLVVVVVVAVVVVVVVVYRTAQRGSLSAGHETEQDDSTQHTAPSTQPTGRARWNTGQAEATTALRACKLDVTPMAWPAVHRSSPLLCAGHGMLLVHRRALTAHSGEGLDRSRRGRYCRAWSHSGRWQPSGVNTSPCMHRYNEVSRSQGFGSDASGVRDSRSRASMLQIFHVMALDLVRTRTVCANP</sequence>
<reference evidence="3 4" key="1">
    <citation type="journal article" date="2013" name="PLoS Genet.">
        <title>Comparative genome structure, secondary metabolite, and effector coding capacity across Cochliobolus pathogens.</title>
        <authorList>
            <person name="Condon B.J."/>
            <person name="Leng Y."/>
            <person name="Wu D."/>
            <person name="Bushley K.E."/>
            <person name="Ohm R.A."/>
            <person name="Otillar R."/>
            <person name="Martin J."/>
            <person name="Schackwitz W."/>
            <person name="Grimwood J."/>
            <person name="MohdZainudin N."/>
            <person name="Xue C."/>
            <person name="Wang R."/>
            <person name="Manning V.A."/>
            <person name="Dhillon B."/>
            <person name="Tu Z.J."/>
            <person name="Steffenson B.J."/>
            <person name="Salamov A."/>
            <person name="Sun H."/>
            <person name="Lowry S."/>
            <person name="LaButti K."/>
            <person name="Han J."/>
            <person name="Copeland A."/>
            <person name="Lindquist E."/>
            <person name="Barry K."/>
            <person name="Schmutz J."/>
            <person name="Baker S.E."/>
            <person name="Ciuffetti L.M."/>
            <person name="Grigoriev I.V."/>
            <person name="Zhong S."/>
            <person name="Turgeon B.G."/>
        </authorList>
    </citation>
    <scope>NUCLEOTIDE SEQUENCE [LARGE SCALE GENOMIC DNA]</scope>
    <source>
        <strain evidence="3 4">ATCC 44560</strain>
    </source>
</reference>
<gene>
    <name evidence="3" type="ORF">COCMIDRAFT_23288</name>
</gene>
<dbReference type="Proteomes" id="UP000054032">
    <property type="component" value="Unassembled WGS sequence"/>
</dbReference>
<dbReference type="HOGENOM" id="CLU_1331728_0_0_1"/>
<keyword evidence="2" id="KW-0472">Membrane</keyword>
<dbReference type="EMBL" id="KI963936">
    <property type="protein sequence ID" value="EUC48910.1"/>
    <property type="molecule type" value="Genomic_DNA"/>
</dbReference>
<keyword evidence="2" id="KW-0812">Transmembrane</keyword>
<feature type="region of interest" description="Disordered" evidence="1">
    <location>
        <begin position="46"/>
        <end position="73"/>
    </location>
</feature>
<dbReference type="AlphaFoldDB" id="W6ZFV2"/>
<evidence type="ECO:0000313" key="4">
    <source>
        <dbReference type="Proteomes" id="UP000054032"/>
    </source>
</evidence>
<protein>
    <submittedName>
        <fullName evidence="3">Uncharacterized protein</fullName>
    </submittedName>
</protein>
<evidence type="ECO:0000256" key="2">
    <source>
        <dbReference type="SAM" id="Phobius"/>
    </source>
</evidence>
<keyword evidence="4" id="KW-1185">Reference proteome</keyword>
<dbReference type="GeneID" id="19120406"/>
<organism evidence="3 4">
    <name type="scientific">Bipolaris oryzae ATCC 44560</name>
    <dbReference type="NCBI Taxonomy" id="930090"/>
    <lineage>
        <taxon>Eukaryota</taxon>
        <taxon>Fungi</taxon>
        <taxon>Dikarya</taxon>
        <taxon>Ascomycota</taxon>
        <taxon>Pezizomycotina</taxon>
        <taxon>Dothideomycetes</taxon>
        <taxon>Pleosporomycetidae</taxon>
        <taxon>Pleosporales</taxon>
        <taxon>Pleosporineae</taxon>
        <taxon>Pleosporaceae</taxon>
        <taxon>Bipolaris</taxon>
    </lineage>
</organism>
<name>W6ZFV2_COCMI</name>
<dbReference type="RefSeq" id="XP_007684497.1">
    <property type="nucleotide sequence ID" value="XM_007686307.1"/>
</dbReference>
<proteinExistence type="predicted"/>
<keyword evidence="2" id="KW-1133">Transmembrane helix</keyword>
<feature type="compositionally biased region" description="Polar residues" evidence="1">
    <location>
        <begin position="59"/>
        <end position="73"/>
    </location>
</feature>
<feature type="transmembrane region" description="Helical" evidence="2">
    <location>
        <begin position="18"/>
        <end position="38"/>
    </location>
</feature>